<dbReference type="Gene3D" id="3.40.50.720">
    <property type="entry name" value="NAD(P)-binding Rossmann-like Domain"/>
    <property type="match status" value="1"/>
</dbReference>
<evidence type="ECO:0000313" key="1">
    <source>
        <dbReference type="EMBL" id="BAU53652.1"/>
    </source>
</evidence>
<dbReference type="InterPro" id="IPR051606">
    <property type="entry name" value="Polyketide_Oxido-like"/>
</dbReference>
<sequence>MKIAIFGASGRIGSRIVNEALNRGHAVTAIARHPENYTFEHPHLRVARGNLFDTQDVEAAVFDHDAVVCAYNFTRGAQPSTFSEITTPLLNGLKQAGVKRLLIVGGAGSLEVSPGVQLVDTPDFPPAYKAAALAHREALKIYQQEKDIEWTYFSPAAEIVPGERTGKFRTGKDQLITGADGHSWISMEDYAVAAIDELETPLHARERFTVGY</sequence>
<accession>A0A110B2J6</accession>
<dbReference type="PANTHER" id="PTHR43355">
    <property type="entry name" value="FLAVIN REDUCTASE (NADPH)"/>
    <property type="match status" value="1"/>
</dbReference>
<dbReference type="GO" id="GO:0016646">
    <property type="term" value="F:oxidoreductase activity, acting on the CH-NH group of donors, NAD or NADP as acceptor"/>
    <property type="evidence" value="ECO:0007669"/>
    <property type="project" value="TreeGrafter"/>
</dbReference>
<dbReference type="InterPro" id="IPR016040">
    <property type="entry name" value="NAD(P)-bd_dom"/>
</dbReference>
<dbReference type="Proteomes" id="UP000218263">
    <property type="component" value="Chromosome"/>
</dbReference>
<dbReference type="AlphaFoldDB" id="A0A110B2J6"/>
<protein>
    <submittedName>
        <fullName evidence="1">NmrA-like family protein</fullName>
    </submittedName>
</protein>
<dbReference type="EMBL" id="AP017313">
    <property type="protein sequence ID" value="BAU53652.1"/>
    <property type="molecule type" value="Genomic_DNA"/>
</dbReference>
<dbReference type="InterPro" id="IPR036291">
    <property type="entry name" value="NAD(P)-bd_dom_sf"/>
</dbReference>
<dbReference type="PANTHER" id="PTHR43355:SF2">
    <property type="entry name" value="FLAVIN REDUCTASE (NADPH)"/>
    <property type="match status" value="1"/>
</dbReference>
<dbReference type="Pfam" id="PF13460">
    <property type="entry name" value="NAD_binding_10"/>
    <property type="match status" value="1"/>
</dbReference>
<dbReference type="SUPFAM" id="SSF51735">
    <property type="entry name" value="NAD(P)-binding Rossmann-fold domains"/>
    <property type="match status" value="1"/>
</dbReference>
<evidence type="ECO:0000313" key="2">
    <source>
        <dbReference type="Proteomes" id="UP000218263"/>
    </source>
</evidence>
<organism evidence="1 2">
    <name type="scientific">Mucilaginibacter gotjawali</name>
    <dbReference type="NCBI Taxonomy" id="1550579"/>
    <lineage>
        <taxon>Bacteria</taxon>
        <taxon>Pseudomonadati</taxon>
        <taxon>Bacteroidota</taxon>
        <taxon>Sphingobacteriia</taxon>
        <taxon>Sphingobacteriales</taxon>
        <taxon>Sphingobacteriaceae</taxon>
        <taxon>Mucilaginibacter</taxon>
    </lineage>
</organism>
<dbReference type="RefSeq" id="WP_096351306.1">
    <property type="nucleotide sequence ID" value="NZ_AP017313.1"/>
</dbReference>
<proteinExistence type="predicted"/>
<dbReference type="OrthoDB" id="9790734at2"/>
<name>A0A110B2J6_9SPHI</name>
<keyword evidence="2" id="KW-1185">Reference proteome</keyword>
<reference evidence="1 2" key="1">
    <citation type="submission" date="2015-12" db="EMBL/GenBank/DDBJ databases">
        <title>Genome sequence of Mucilaginibacter gotjawali.</title>
        <authorList>
            <person name="Lee J.S."/>
            <person name="Lee K.C."/>
            <person name="Kim K.K."/>
            <person name="Lee B.W."/>
        </authorList>
    </citation>
    <scope>NUCLEOTIDE SEQUENCE [LARGE SCALE GENOMIC DNA]</scope>
    <source>
        <strain evidence="1 2">SA3-7</strain>
    </source>
</reference>
<dbReference type="CDD" id="cd05244">
    <property type="entry name" value="BVR-B_like_SDR_a"/>
    <property type="match status" value="1"/>
</dbReference>
<dbReference type="KEGG" id="mgot:MgSA37_01821"/>
<gene>
    <name evidence="1" type="ORF">MgSA37_01821</name>
</gene>